<dbReference type="PANTHER" id="PTHR43792:SF8">
    <property type="entry name" value="[RIBOSOMAL PROTEIN US5]-ALANINE N-ACETYLTRANSFERASE"/>
    <property type="match status" value="1"/>
</dbReference>
<dbReference type="SUPFAM" id="SSF55729">
    <property type="entry name" value="Acyl-CoA N-acyltransferases (Nat)"/>
    <property type="match status" value="1"/>
</dbReference>
<comment type="similarity">
    <text evidence="3">Belongs to the acetyltransferase family. RimJ subfamily.</text>
</comment>
<dbReference type="EMBL" id="ML979132">
    <property type="protein sequence ID" value="KAF1920609.1"/>
    <property type="molecule type" value="Genomic_DNA"/>
</dbReference>
<dbReference type="PANTHER" id="PTHR43792">
    <property type="entry name" value="GNAT FAMILY, PUTATIVE (AFU_ORTHOLOGUE AFUA_3G00765)-RELATED-RELATED"/>
    <property type="match status" value="1"/>
</dbReference>
<keyword evidence="1 6" id="KW-0808">Transferase</keyword>
<feature type="domain" description="N-acetyltransferase" evidence="5">
    <location>
        <begin position="40"/>
        <end position="202"/>
    </location>
</feature>
<dbReference type="GO" id="GO:0016747">
    <property type="term" value="F:acyltransferase activity, transferring groups other than amino-acyl groups"/>
    <property type="evidence" value="ECO:0007669"/>
    <property type="project" value="InterPro"/>
</dbReference>
<evidence type="ECO:0000256" key="3">
    <source>
        <dbReference type="ARBA" id="ARBA00038502"/>
    </source>
</evidence>
<feature type="region of interest" description="Disordered" evidence="4">
    <location>
        <begin position="1"/>
        <end position="25"/>
    </location>
</feature>
<organism evidence="6 7">
    <name type="scientific">Ampelomyces quisqualis</name>
    <name type="common">Powdery mildew agent</name>
    <dbReference type="NCBI Taxonomy" id="50730"/>
    <lineage>
        <taxon>Eukaryota</taxon>
        <taxon>Fungi</taxon>
        <taxon>Dikarya</taxon>
        <taxon>Ascomycota</taxon>
        <taxon>Pezizomycotina</taxon>
        <taxon>Dothideomycetes</taxon>
        <taxon>Pleosporomycetidae</taxon>
        <taxon>Pleosporales</taxon>
        <taxon>Pleosporineae</taxon>
        <taxon>Phaeosphaeriaceae</taxon>
        <taxon>Ampelomyces</taxon>
    </lineage>
</organism>
<proteinExistence type="inferred from homology"/>
<accession>A0A6A5QZF1</accession>
<evidence type="ECO:0000256" key="2">
    <source>
        <dbReference type="ARBA" id="ARBA00023315"/>
    </source>
</evidence>
<reference evidence="6" key="1">
    <citation type="journal article" date="2020" name="Stud. Mycol.">
        <title>101 Dothideomycetes genomes: a test case for predicting lifestyles and emergence of pathogens.</title>
        <authorList>
            <person name="Haridas S."/>
            <person name="Albert R."/>
            <person name="Binder M."/>
            <person name="Bloem J."/>
            <person name="Labutti K."/>
            <person name="Salamov A."/>
            <person name="Andreopoulos B."/>
            <person name="Baker S."/>
            <person name="Barry K."/>
            <person name="Bills G."/>
            <person name="Bluhm B."/>
            <person name="Cannon C."/>
            <person name="Castanera R."/>
            <person name="Culley D."/>
            <person name="Daum C."/>
            <person name="Ezra D."/>
            <person name="Gonzalez J."/>
            <person name="Henrissat B."/>
            <person name="Kuo A."/>
            <person name="Liang C."/>
            <person name="Lipzen A."/>
            <person name="Lutzoni F."/>
            <person name="Magnuson J."/>
            <person name="Mondo S."/>
            <person name="Nolan M."/>
            <person name="Ohm R."/>
            <person name="Pangilinan J."/>
            <person name="Park H.-J."/>
            <person name="Ramirez L."/>
            <person name="Alfaro M."/>
            <person name="Sun H."/>
            <person name="Tritt A."/>
            <person name="Yoshinaga Y."/>
            <person name="Zwiers L.-H."/>
            <person name="Turgeon B."/>
            <person name="Goodwin S."/>
            <person name="Spatafora J."/>
            <person name="Crous P."/>
            <person name="Grigoriev I."/>
        </authorList>
    </citation>
    <scope>NUCLEOTIDE SEQUENCE</scope>
    <source>
        <strain evidence="6">HMLAC05119</strain>
    </source>
</reference>
<name>A0A6A5QZF1_AMPQU</name>
<dbReference type="InterPro" id="IPR016181">
    <property type="entry name" value="Acyl_CoA_acyltransferase"/>
</dbReference>
<dbReference type="InterPro" id="IPR051531">
    <property type="entry name" value="N-acetyltransferase"/>
</dbReference>
<evidence type="ECO:0000256" key="4">
    <source>
        <dbReference type="SAM" id="MobiDB-lite"/>
    </source>
</evidence>
<dbReference type="Pfam" id="PF13302">
    <property type="entry name" value="Acetyltransf_3"/>
    <property type="match status" value="1"/>
</dbReference>
<evidence type="ECO:0000313" key="7">
    <source>
        <dbReference type="Proteomes" id="UP000800096"/>
    </source>
</evidence>
<evidence type="ECO:0000313" key="6">
    <source>
        <dbReference type="EMBL" id="KAF1920609.1"/>
    </source>
</evidence>
<sequence>MATSAQSAAKEAQIEAPTLSEDAPIPEPIVTTARLGLRPYHLQDVTSMALNADNPAIAKYMSLAFPSPYTLESAKTWIIMNPPSPHVCQFGIYELSSPGTVIGSIGLKLGADVNSHTAEIGYWIGERYCGKGYTTEALGAMTKWAFESYEGKDGQRMRRLWGGVFAGNVASMRCFEKCGYPHEGVMKGHAEKHGEVMDMHVFGLTKADWEARK</sequence>
<dbReference type="PROSITE" id="PS51186">
    <property type="entry name" value="GNAT"/>
    <property type="match status" value="1"/>
</dbReference>
<protein>
    <submittedName>
        <fullName evidence="6">Acyl-CoA N-acyltransferase</fullName>
    </submittedName>
</protein>
<dbReference type="Proteomes" id="UP000800096">
    <property type="component" value="Unassembled WGS sequence"/>
</dbReference>
<evidence type="ECO:0000259" key="5">
    <source>
        <dbReference type="PROSITE" id="PS51186"/>
    </source>
</evidence>
<dbReference type="Gene3D" id="3.40.630.30">
    <property type="match status" value="1"/>
</dbReference>
<dbReference type="InterPro" id="IPR000182">
    <property type="entry name" value="GNAT_dom"/>
</dbReference>
<keyword evidence="7" id="KW-1185">Reference proteome</keyword>
<dbReference type="OrthoDB" id="630895at2759"/>
<evidence type="ECO:0000256" key="1">
    <source>
        <dbReference type="ARBA" id="ARBA00022679"/>
    </source>
</evidence>
<dbReference type="AlphaFoldDB" id="A0A6A5QZF1"/>
<keyword evidence="2 6" id="KW-0012">Acyltransferase</keyword>
<gene>
    <name evidence="6" type="ORF">BDU57DRAFT_508998</name>
</gene>